<dbReference type="GO" id="GO:0009252">
    <property type="term" value="P:peptidoglycan biosynthetic process"/>
    <property type="evidence" value="ECO:0007669"/>
    <property type="project" value="UniProtKB-KW"/>
</dbReference>
<dbReference type="InterPro" id="IPR012338">
    <property type="entry name" value="Beta-lactam/transpept-like"/>
</dbReference>
<evidence type="ECO:0000256" key="11">
    <source>
        <dbReference type="SAM" id="Phobius"/>
    </source>
</evidence>
<evidence type="ECO:0000259" key="12">
    <source>
        <dbReference type="Pfam" id="PF00905"/>
    </source>
</evidence>
<dbReference type="GO" id="GO:0071972">
    <property type="term" value="F:peptidoglycan L,D-transpeptidase activity"/>
    <property type="evidence" value="ECO:0007669"/>
    <property type="project" value="TreeGrafter"/>
</dbReference>
<dbReference type="Gene3D" id="1.10.10.1230">
    <property type="entry name" value="Penicillin-binding protein, N-terminal non-catalytic domain, head sub-domain"/>
    <property type="match status" value="1"/>
</dbReference>
<gene>
    <name evidence="14" type="ORF">EDD66_10377</name>
</gene>
<dbReference type="Pfam" id="PF03717">
    <property type="entry name" value="PBP_dimer"/>
    <property type="match status" value="1"/>
</dbReference>
<dbReference type="AlphaFoldDB" id="A0A3N1XVC7"/>
<dbReference type="InterPro" id="IPR036138">
    <property type="entry name" value="PBP_dimer_sf"/>
</dbReference>
<keyword evidence="7" id="KW-0573">Peptidoglycan synthesis</keyword>
<dbReference type="Gene3D" id="3.90.1310.10">
    <property type="entry name" value="Penicillin-binding protein 2a (Domain 2)"/>
    <property type="match status" value="1"/>
</dbReference>
<keyword evidence="5 11" id="KW-0812">Transmembrane</keyword>
<dbReference type="GO" id="GO:0005886">
    <property type="term" value="C:plasma membrane"/>
    <property type="evidence" value="ECO:0007669"/>
    <property type="project" value="UniProtKB-SubCell"/>
</dbReference>
<keyword evidence="4" id="KW-1003">Cell membrane</keyword>
<comment type="similarity">
    <text evidence="3">Belongs to the transpeptidase family.</text>
</comment>
<sequence length="948" mass="107296">MLDNFLEGLKRIIKSRLMPVSIIYFLLFFTIIYQLFHLQIVNGDEYNNEMELKTEIKRDLKSTRGNIRDRTGKLLAYNELSYTVTLEDIGELQTNEEKNAMIYDLIQIIEKHGDTIAYDFPLAFNKNDEIEFTVDKNEELRFKKDIYYHSKIEELTTEEKNATAKEVYDYLRGFTDIRSMFDITEEYTDEEALKIMTVRYAQFMNTYRKYLPITVAMNVDDKTVAAVKENSEKLPGVDILQETHRVYADSKYFAHILGYTGLITQEALDEIKSNGQEDNYTLTDQVGKSGIEKEYESYLHGLKGYETVTVNESNRVLEVKDTVEPVAGNDIYLTIDSDLQKTTYDLLEKQIAGILVSKITNSTNVGSKGVSAADILIPIYDVYFALINNNVIDINSFSQNDATALEKSVHQKFLNEQKNVFRQLDSIMALNSKTLNISVSDEMEGYLTYIFDLLQKKGILIKDSIETTDEKYLDYKGNKISLSEFLQHALSKNWIDLNKLDIDEKYYSTDELYGKLMEYTDKILTDDGEFNKKIYRSLVYSYKLSGTEICLLLFDQGVLKYNEDEIANLQNGNISSYSFLIDKIKKLKITPAQLALEPCSGSAVITDTKTGDVLALVSYPSYDNNKLANTVDSKYYNKLFDDKAYPMLNRPLQSKTAPGSTFKMVSATAGLEEGVISPGEKIIDKGVFEKLSHSPKCWVYPNNHGAVDTIHALEVSCNYFFYEVGYRLSITPTGKFDSTLGLEKLQKYATMYGFDAPSGLELSEYSPQISGEDSVRSAIGQGTNNYTPAQLARYVTTIANSGTAYNLTLLDKIMDVDGKTVLNNKATVYNKLDLKASTWEQLHKGMFEVVNGQQSSIDHLFKNLNVQVAGKTGTAQQSTLHPNHALFVSYAPFEKPEISVVTTIPNGYASGNAADFASKIYKYYFKADGYEELLEKGVTEIENTQTGD</sequence>
<keyword evidence="10" id="KW-0961">Cell wall biogenesis/degradation</keyword>
<dbReference type="InterPro" id="IPR050515">
    <property type="entry name" value="Beta-lactam/transpept"/>
</dbReference>
<evidence type="ECO:0000256" key="9">
    <source>
        <dbReference type="ARBA" id="ARBA00023136"/>
    </source>
</evidence>
<organism evidence="14 15">
    <name type="scientific">Mobilisporobacter senegalensis</name>
    <dbReference type="NCBI Taxonomy" id="1329262"/>
    <lineage>
        <taxon>Bacteria</taxon>
        <taxon>Bacillati</taxon>
        <taxon>Bacillota</taxon>
        <taxon>Clostridia</taxon>
        <taxon>Lachnospirales</taxon>
        <taxon>Lachnospiraceae</taxon>
        <taxon>Mobilisporobacter</taxon>
    </lineage>
</organism>
<evidence type="ECO:0000256" key="6">
    <source>
        <dbReference type="ARBA" id="ARBA00022960"/>
    </source>
</evidence>
<keyword evidence="8 11" id="KW-1133">Transmembrane helix</keyword>
<proteinExistence type="inferred from homology"/>
<evidence type="ECO:0000256" key="4">
    <source>
        <dbReference type="ARBA" id="ARBA00022475"/>
    </source>
</evidence>
<feature type="domain" description="Penicillin-binding protein dimerisation" evidence="13">
    <location>
        <begin position="61"/>
        <end position="319"/>
    </location>
</feature>
<keyword evidence="9 11" id="KW-0472">Membrane</keyword>
<dbReference type="Pfam" id="PF00905">
    <property type="entry name" value="Transpeptidase"/>
    <property type="match status" value="1"/>
</dbReference>
<dbReference type="InterPro" id="IPR005311">
    <property type="entry name" value="PBP_dimer"/>
</dbReference>
<comment type="caution">
    <text evidence="14">The sequence shown here is derived from an EMBL/GenBank/DDBJ whole genome shotgun (WGS) entry which is preliminary data.</text>
</comment>
<evidence type="ECO:0000256" key="8">
    <source>
        <dbReference type="ARBA" id="ARBA00022989"/>
    </source>
</evidence>
<evidence type="ECO:0000313" key="14">
    <source>
        <dbReference type="EMBL" id="ROR29142.1"/>
    </source>
</evidence>
<feature type="transmembrane region" description="Helical" evidence="11">
    <location>
        <begin position="17"/>
        <end position="36"/>
    </location>
</feature>
<comment type="subcellular location">
    <subcellularLocation>
        <location evidence="2">Cell membrane</location>
    </subcellularLocation>
    <subcellularLocation>
        <location evidence="1">Membrane</location>
        <topology evidence="1">Single-pass membrane protein</topology>
    </subcellularLocation>
</comment>
<feature type="domain" description="Penicillin-binding protein transpeptidase" evidence="12">
    <location>
        <begin position="601"/>
        <end position="920"/>
    </location>
</feature>
<dbReference type="PANTHER" id="PTHR30627">
    <property type="entry name" value="PEPTIDOGLYCAN D,D-TRANSPEPTIDASE"/>
    <property type="match status" value="1"/>
</dbReference>
<reference evidence="14 15" key="1">
    <citation type="submission" date="2018-11" db="EMBL/GenBank/DDBJ databases">
        <title>Genomic Encyclopedia of Type Strains, Phase IV (KMG-IV): sequencing the most valuable type-strain genomes for metagenomic binning, comparative biology and taxonomic classification.</title>
        <authorList>
            <person name="Goeker M."/>
        </authorList>
    </citation>
    <scope>NUCLEOTIDE SEQUENCE [LARGE SCALE GENOMIC DNA]</scope>
    <source>
        <strain evidence="14 15">DSM 26537</strain>
    </source>
</reference>
<keyword evidence="6" id="KW-0133">Cell shape</keyword>
<evidence type="ECO:0000256" key="7">
    <source>
        <dbReference type="ARBA" id="ARBA00022984"/>
    </source>
</evidence>
<evidence type="ECO:0000256" key="2">
    <source>
        <dbReference type="ARBA" id="ARBA00004236"/>
    </source>
</evidence>
<dbReference type="OrthoDB" id="9757901at2"/>
<dbReference type="Proteomes" id="UP000273083">
    <property type="component" value="Unassembled WGS sequence"/>
</dbReference>
<dbReference type="SUPFAM" id="SSF56519">
    <property type="entry name" value="Penicillin binding protein dimerisation domain"/>
    <property type="match status" value="1"/>
</dbReference>
<accession>A0A3N1XVC7</accession>
<dbReference type="EMBL" id="RJVG01000003">
    <property type="protein sequence ID" value="ROR29142.1"/>
    <property type="molecule type" value="Genomic_DNA"/>
</dbReference>
<dbReference type="SUPFAM" id="SSF56601">
    <property type="entry name" value="beta-lactamase/transpeptidase-like"/>
    <property type="match status" value="1"/>
</dbReference>
<evidence type="ECO:0000313" key="15">
    <source>
        <dbReference type="Proteomes" id="UP000273083"/>
    </source>
</evidence>
<dbReference type="InterPro" id="IPR001460">
    <property type="entry name" value="PCN-bd_Tpept"/>
</dbReference>
<dbReference type="RefSeq" id="WP_123608600.1">
    <property type="nucleotide sequence ID" value="NZ_RJVG01000003.1"/>
</dbReference>
<keyword evidence="15" id="KW-1185">Reference proteome</keyword>
<dbReference type="PANTHER" id="PTHR30627:SF2">
    <property type="entry name" value="PEPTIDOGLYCAN D,D-TRANSPEPTIDASE MRDA"/>
    <property type="match status" value="1"/>
</dbReference>
<protein>
    <submittedName>
        <fullName evidence="14">Penicillin-binding protein 2</fullName>
    </submittedName>
</protein>
<evidence type="ECO:0000256" key="5">
    <source>
        <dbReference type="ARBA" id="ARBA00022692"/>
    </source>
</evidence>
<evidence type="ECO:0000256" key="1">
    <source>
        <dbReference type="ARBA" id="ARBA00004167"/>
    </source>
</evidence>
<evidence type="ECO:0000259" key="13">
    <source>
        <dbReference type="Pfam" id="PF03717"/>
    </source>
</evidence>
<dbReference type="GO" id="GO:0008360">
    <property type="term" value="P:regulation of cell shape"/>
    <property type="evidence" value="ECO:0007669"/>
    <property type="project" value="UniProtKB-KW"/>
</dbReference>
<dbReference type="GO" id="GO:0071555">
    <property type="term" value="P:cell wall organization"/>
    <property type="evidence" value="ECO:0007669"/>
    <property type="project" value="UniProtKB-KW"/>
</dbReference>
<name>A0A3N1XVC7_9FIRM</name>
<evidence type="ECO:0000256" key="10">
    <source>
        <dbReference type="ARBA" id="ARBA00023316"/>
    </source>
</evidence>
<evidence type="ECO:0000256" key="3">
    <source>
        <dbReference type="ARBA" id="ARBA00007171"/>
    </source>
</evidence>
<dbReference type="Gene3D" id="3.40.710.10">
    <property type="entry name" value="DD-peptidase/beta-lactamase superfamily"/>
    <property type="match status" value="1"/>
</dbReference>
<dbReference type="GO" id="GO:0008658">
    <property type="term" value="F:penicillin binding"/>
    <property type="evidence" value="ECO:0007669"/>
    <property type="project" value="InterPro"/>
</dbReference>